<dbReference type="Pfam" id="PF03478">
    <property type="entry name" value="Beta-prop_KIB1-4"/>
    <property type="match status" value="1"/>
</dbReference>
<protein>
    <submittedName>
        <fullName evidence="3">F-box protein At2g17036-like</fullName>
    </submittedName>
</protein>
<dbReference type="InterPro" id="IPR005174">
    <property type="entry name" value="KIB1-4_b-propeller"/>
</dbReference>
<organism evidence="2 3">
    <name type="scientific">Solanum pennellii</name>
    <name type="common">Tomato</name>
    <name type="synonym">Lycopersicon pennellii</name>
    <dbReference type="NCBI Taxonomy" id="28526"/>
    <lineage>
        <taxon>Eukaryota</taxon>
        <taxon>Viridiplantae</taxon>
        <taxon>Streptophyta</taxon>
        <taxon>Embryophyta</taxon>
        <taxon>Tracheophyta</taxon>
        <taxon>Spermatophyta</taxon>
        <taxon>Magnoliopsida</taxon>
        <taxon>eudicotyledons</taxon>
        <taxon>Gunneridae</taxon>
        <taxon>Pentapetalae</taxon>
        <taxon>asterids</taxon>
        <taxon>lamiids</taxon>
        <taxon>Solanales</taxon>
        <taxon>Solanaceae</taxon>
        <taxon>Solanoideae</taxon>
        <taxon>Solaneae</taxon>
        <taxon>Solanum</taxon>
        <taxon>Solanum subgen. Lycopersicon</taxon>
    </lineage>
</organism>
<sequence>MSGSETTCVLNGKISYIMGKFVAIDIQGRTALFDSSFEATYISGPTNEHNPSLCWKRLMESNGELFLAEMYHCRPKVYKLEMDLKVWVEIRSLGDIIFFISTGCSFSLPASEFPGAKSDCIYYTGEDGDAYDRRFRFCGPYAECYDLKIGMYGSLTSFPEHLKLFWPPPEWLEDPTVLSLAQ</sequence>
<evidence type="ECO:0000259" key="1">
    <source>
        <dbReference type="Pfam" id="PF03478"/>
    </source>
</evidence>
<dbReference type="PANTHER" id="PTHR47123">
    <property type="entry name" value="F-BOX PROTEIN SKIP23"/>
    <property type="match status" value="1"/>
</dbReference>
<accession>A0ABM1G202</accession>
<reference evidence="3" key="2">
    <citation type="submission" date="2025-08" db="UniProtKB">
        <authorList>
            <consortium name="RefSeq"/>
        </authorList>
    </citation>
    <scope>IDENTIFICATION</scope>
</reference>
<name>A0ABM1G202_SOLPN</name>
<gene>
    <name evidence="3" type="primary">LOC107010127</name>
</gene>
<evidence type="ECO:0000313" key="3">
    <source>
        <dbReference type="RefSeq" id="XP_015064867.1"/>
    </source>
</evidence>
<proteinExistence type="predicted"/>
<dbReference type="InterPro" id="IPR051304">
    <property type="entry name" value="SCF_F-box_domain"/>
</dbReference>
<keyword evidence="2" id="KW-1185">Reference proteome</keyword>
<feature type="domain" description="KIB1-4 beta-propeller" evidence="1">
    <location>
        <begin position="14"/>
        <end position="134"/>
    </location>
</feature>
<dbReference type="GeneID" id="107010127"/>
<dbReference type="Proteomes" id="UP000694930">
    <property type="component" value="Chromosome 2"/>
</dbReference>
<dbReference type="RefSeq" id="XP_015064867.1">
    <property type="nucleotide sequence ID" value="XM_015209381.1"/>
</dbReference>
<evidence type="ECO:0000313" key="2">
    <source>
        <dbReference type="Proteomes" id="UP000694930"/>
    </source>
</evidence>
<reference evidence="2" key="1">
    <citation type="journal article" date="2014" name="Nat. Genet.">
        <title>The genome of the stress-tolerant wild tomato species Solanum pennellii.</title>
        <authorList>
            <person name="Bolger A."/>
            <person name="Scossa F."/>
            <person name="Bolger M.E."/>
            <person name="Lanz C."/>
            <person name="Maumus F."/>
            <person name="Tohge T."/>
            <person name="Quesneville H."/>
            <person name="Alseekh S."/>
            <person name="Sorensen I."/>
            <person name="Lichtenstein G."/>
            <person name="Fich E.A."/>
            <person name="Conte M."/>
            <person name="Keller H."/>
            <person name="Schneeberger K."/>
            <person name="Schwacke R."/>
            <person name="Ofner I."/>
            <person name="Vrebalov J."/>
            <person name="Xu Y."/>
            <person name="Osorio S."/>
            <person name="Aflitos S.A."/>
            <person name="Schijlen E."/>
            <person name="Jimenez-Gomez J.M."/>
            <person name="Ryngajllo M."/>
            <person name="Kimura S."/>
            <person name="Kumar R."/>
            <person name="Koenig D."/>
            <person name="Headland L.R."/>
            <person name="Maloof J.N."/>
            <person name="Sinha N."/>
            <person name="van Ham R.C."/>
            <person name="Lankhorst R.K."/>
            <person name="Mao L."/>
            <person name="Vogel A."/>
            <person name="Arsova B."/>
            <person name="Panstruga R."/>
            <person name="Fei Z."/>
            <person name="Rose J.K."/>
            <person name="Zamir D."/>
            <person name="Carrari F."/>
            <person name="Giovannoni J.J."/>
            <person name="Weigel D."/>
            <person name="Usadel B."/>
            <person name="Fernie A.R."/>
        </authorList>
    </citation>
    <scope>NUCLEOTIDE SEQUENCE [LARGE SCALE GENOMIC DNA]</scope>
    <source>
        <strain evidence="2">cv. LA0716</strain>
    </source>
</reference>
<dbReference type="PANTHER" id="PTHR47123:SF15">
    <property type="entry name" value="F-BOX PROTEIN SKIP23"/>
    <property type="match status" value="1"/>
</dbReference>